<accession>A0AAV9GNT6</accession>
<evidence type="ECO:0000313" key="3">
    <source>
        <dbReference type="Proteomes" id="UP001321760"/>
    </source>
</evidence>
<reference evidence="2" key="1">
    <citation type="journal article" date="2023" name="Mol. Phylogenet. Evol.">
        <title>Genome-scale phylogeny and comparative genomics of the fungal order Sordariales.</title>
        <authorList>
            <person name="Hensen N."/>
            <person name="Bonometti L."/>
            <person name="Westerberg I."/>
            <person name="Brannstrom I.O."/>
            <person name="Guillou S."/>
            <person name="Cros-Aarteil S."/>
            <person name="Calhoun S."/>
            <person name="Haridas S."/>
            <person name="Kuo A."/>
            <person name="Mondo S."/>
            <person name="Pangilinan J."/>
            <person name="Riley R."/>
            <person name="LaButti K."/>
            <person name="Andreopoulos B."/>
            <person name="Lipzen A."/>
            <person name="Chen C."/>
            <person name="Yan M."/>
            <person name="Daum C."/>
            <person name="Ng V."/>
            <person name="Clum A."/>
            <person name="Steindorff A."/>
            <person name="Ohm R.A."/>
            <person name="Martin F."/>
            <person name="Silar P."/>
            <person name="Natvig D.O."/>
            <person name="Lalanne C."/>
            <person name="Gautier V."/>
            <person name="Ament-Velasquez S.L."/>
            <person name="Kruys A."/>
            <person name="Hutchinson M.I."/>
            <person name="Powell A.J."/>
            <person name="Barry K."/>
            <person name="Miller A.N."/>
            <person name="Grigoriev I.V."/>
            <person name="Debuchy R."/>
            <person name="Gladieux P."/>
            <person name="Hiltunen Thoren M."/>
            <person name="Johannesson H."/>
        </authorList>
    </citation>
    <scope>NUCLEOTIDE SEQUENCE</scope>
    <source>
        <strain evidence="2">PSN243</strain>
    </source>
</reference>
<proteinExistence type="predicted"/>
<organism evidence="2 3">
    <name type="scientific">Podospora aff. communis PSN243</name>
    <dbReference type="NCBI Taxonomy" id="3040156"/>
    <lineage>
        <taxon>Eukaryota</taxon>
        <taxon>Fungi</taxon>
        <taxon>Dikarya</taxon>
        <taxon>Ascomycota</taxon>
        <taxon>Pezizomycotina</taxon>
        <taxon>Sordariomycetes</taxon>
        <taxon>Sordariomycetidae</taxon>
        <taxon>Sordariales</taxon>
        <taxon>Podosporaceae</taxon>
        <taxon>Podospora</taxon>
    </lineage>
</organism>
<feature type="signal peptide" evidence="1">
    <location>
        <begin position="1"/>
        <end position="20"/>
    </location>
</feature>
<name>A0AAV9GNT6_9PEZI</name>
<dbReference type="EMBL" id="MU865934">
    <property type="protein sequence ID" value="KAK4450100.1"/>
    <property type="molecule type" value="Genomic_DNA"/>
</dbReference>
<evidence type="ECO:0000313" key="2">
    <source>
        <dbReference type="EMBL" id="KAK4450100.1"/>
    </source>
</evidence>
<dbReference type="GO" id="GO:0031505">
    <property type="term" value="P:fungal-type cell wall organization"/>
    <property type="evidence" value="ECO:0007669"/>
    <property type="project" value="InterPro"/>
</dbReference>
<feature type="chain" id="PRO_5043328538" evidence="1">
    <location>
        <begin position="21"/>
        <end position="175"/>
    </location>
</feature>
<dbReference type="Proteomes" id="UP001321760">
    <property type="component" value="Unassembled WGS sequence"/>
</dbReference>
<dbReference type="InterPro" id="IPR038843">
    <property type="entry name" value="Sed1/Spi1"/>
</dbReference>
<dbReference type="PANTHER" id="PTHR35523">
    <property type="entry name" value="CELL WALL PROTEIN SED1"/>
    <property type="match status" value="1"/>
</dbReference>
<dbReference type="GO" id="GO:0009277">
    <property type="term" value="C:fungal-type cell wall"/>
    <property type="evidence" value="ECO:0007669"/>
    <property type="project" value="TreeGrafter"/>
</dbReference>
<gene>
    <name evidence="2" type="ORF">QBC34DRAFT_350186</name>
</gene>
<keyword evidence="1" id="KW-0732">Signal</keyword>
<dbReference type="AlphaFoldDB" id="A0AAV9GNT6"/>
<evidence type="ECO:0000256" key="1">
    <source>
        <dbReference type="SAM" id="SignalP"/>
    </source>
</evidence>
<protein>
    <submittedName>
        <fullName evidence="2">Uncharacterized protein</fullName>
    </submittedName>
</protein>
<keyword evidence="3" id="KW-1185">Reference proteome</keyword>
<comment type="caution">
    <text evidence="2">The sequence shown here is derived from an EMBL/GenBank/DDBJ whole genome shotgun (WGS) entry which is preliminary data.</text>
</comment>
<dbReference type="PANTHER" id="PTHR35523:SF1">
    <property type="entry name" value="CELL WALL PROTEIN SED1"/>
    <property type="match status" value="1"/>
</dbReference>
<reference evidence="2" key="2">
    <citation type="submission" date="2023-05" db="EMBL/GenBank/DDBJ databases">
        <authorList>
            <consortium name="Lawrence Berkeley National Laboratory"/>
            <person name="Steindorff A."/>
            <person name="Hensen N."/>
            <person name="Bonometti L."/>
            <person name="Westerberg I."/>
            <person name="Brannstrom I.O."/>
            <person name="Guillou S."/>
            <person name="Cros-Aarteil S."/>
            <person name="Calhoun S."/>
            <person name="Haridas S."/>
            <person name="Kuo A."/>
            <person name="Mondo S."/>
            <person name="Pangilinan J."/>
            <person name="Riley R."/>
            <person name="Labutti K."/>
            <person name="Andreopoulos B."/>
            <person name="Lipzen A."/>
            <person name="Chen C."/>
            <person name="Yanf M."/>
            <person name="Daum C."/>
            <person name="Ng V."/>
            <person name="Clum A."/>
            <person name="Ohm R."/>
            <person name="Martin F."/>
            <person name="Silar P."/>
            <person name="Natvig D."/>
            <person name="Lalanne C."/>
            <person name="Gautier V."/>
            <person name="Ament-Velasquez S.L."/>
            <person name="Kruys A."/>
            <person name="Hutchinson M.I."/>
            <person name="Powell A.J."/>
            <person name="Barry K."/>
            <person name="Miller A.N."/>
            <person name="Grigoriev I.V."/>
            <person name="Debuchy R."/>
            <person name="Gladieux P."/>
            <person name="Thoren M.H."/>
            <person name="Johannesson H."/>
        </authorList>
    </citation>
    <scope>NUCLEOTIDE SEQUENCE</scope>
    <source>
        <strain evidence="2">PSN243</strain>
    </source>
</reference>
<sequence length="175" mass="17527">MNLKSLLLATLVTSSTSVSAQLLNATGAPFPGINNTGLSTEGLVTVVTVVGRFLTYCAEPTVLKWGKNVYSVTAPTTLTIDDCPCTITTTRCLGPDCYYKGPGPHAMTPKGDTPVAPTGGLGVDGVDLNTRIAAGSVAASASAKGVVVSGARRSVGSQSMVLGVVGMVVGALVGV</sequence>
<dbReference type="GO" id="GO:0005199">
    <property type="term" value="F:structural constituent of cell wall"/>
    <property type="evidence" value="ECO:0007669"/>
    <property type="project" value="InterPro"/>
</dbReference>